<evidence type="ECO:0000256" key="1">
    <source>
        <dbReference type="SAM" id="Phobius"/>
    </source>
</evidence>
<reference evidence="2 3" key="1">
    <citation type="submission" date="2016-10" db="EMBL/GenBank/DDBJ databases">
        <authorList>
            <person name="de Groot N.N."/>
        </authorList>
    </citation>
    <scope>NUCLEOTIDE SEQUENCE [LARGE SCALE GENOMIC DNA]</scope>
    <source>
        <strain evidence="2 3">DSM 25927</strain>
    </source>
</reference>
<evidence type="ECO:0000313" key="3">
    <source>
        <dbReference type="Proteomes" id="UP000199233"/>
    </source>
</evidence>
<keyword evidence="1" id="KW-0472">Membrane</keyword>
<keyword evidence="1" id="KW-0812">Transmembrane</keyword>
<name>A0A1H9BPY1_9GAMM</name>
<accession>A0A1H9BPY1</accession>
<keyword evidence="1" id="KW-1133">Transmembrane helix</keyword>
<keyword evidence="3" id="KW-1185">Reference proteome</keyword>
<sequence>MNHGKALSAPLFMRGLYWLSWLNLLGAAVLLAAVFSFGADWPQALEQLWEAL</sequence>
<dbReference type="RefSeq" id="WP_177188819.1">
    <property type="nucleotide sequence ID" value="NZ_FOFS01000002.1"/>
</dbReference>
<organism evidence="2 3">
    <name type="scientific">Solimonas aquatica</name>
    <dbReference type="NCBI Taxonomy" id="489703"/>
    <lineage>
        <taxon>Bacteria</taxon>
        <taxon>Pseudomonadati</taxon>
        <taxon>Pseudomonadota</taxon>
        <taxon>Gammaproteobacteria</taxon>
        <taxon>Nevskiales</taxon>
        <taxon>Nevskiaceae</taxon>
        <taxon>Solimonas</taxon>
    </lineage>
</organism>
<dbReference type="STRING" id="489703.SAMN04488038_102164"/>
<gene>
    <name evidence="2" type="ORF">SAMN04488038_102164</name>
</gene>
<feature type="transmembrane region" description="Helical" evidence="1">
    <location>
        <begin position="21"/>
        <end position="39"/>
    </location>
</feature>
<evidence type="ECO:0000313" key="2">
    <source>
        <dbReference type="EMBL" id="SEP90593.1"/>
    </source>
</evidence>
<dbReference type="Proteomes" id="UP000199233">
    <property type="component" value="Unassembled WGS sequence"/>
</dbReference>
<protein>
    <submittedName>
        <fullName evidence="2">Uncharacterized protein</fullName>
    </submittedName>
</protein>
<proteinExistence type="predicted"/>
<dbReference type="AlphaFoldDB" id="A0A1H9BPY1"/>
<dbReference type="EMBL" id="FOFS01000002">
    <property type="protein sequence ID" value="SEP90593.1"/>
    <property type="molecule type" value="Genomic_DNA"/>
</dbReference>